<keyword evidence="3" id="KW-0418">Kinase</keyword>
<dbReference type="PROSITE" id="PS50011">
    <property type="entry name" value="PROTEIN_KINASE_DOM"/>
    <property type="match status" value="1"/>
</dbReference>
<sequence>MLENTTVSSLVDIDRLLCDRITSAGAPVGGLPRTLDTFKPLHLGLDPTIHMCHAACNGTHDNLADGAIGWVQDNKHDVYSIMALLWKSHGFFCRGTICYRVRNKEGVEYALKDCWVEESKKMHEPTVLRMFKGIPNVVELIDDWDVYYEGQPDCTARIRKENNQDQRDDTAFCNRLHRRLLLSPCGEPLSQFNSRKELITAFRQFVIAHRAMIERRVLHGDLSPNNFVIYEGTGYFIDLDHAAILPVDTTSTYSPGTGTLPYISIRILERIMKMTLLDTNTNLGDIDPGKDVAPANDVRRLIEHTPSDDLESLFYIFFEFVTKYGGPRGKLSPSWTRDSLPWASAYEALGKADLRGLLRTCCFAKLGAVMSGTFMVKMTSDYFAAFRPLVQQWQTLVCLANKPDETERIETTHEKVLEILTAFIDTYVEAAPTTNPSAGSASIDHPPIPEAGPSKPPLRRSTRNVKKSR</sequence>
<comment type="caution">
    <text evidence="3">The sequence shown here is derived from an EMBL/GenBank/DDBJ whole genome shotgun (WGS) entry which is preliminary data.</text>
</comment>
<dbReference type="PANTHER" id="PTHR38248">
    <property type="entry name" value="FUNK1 6"/>
    <property type="match status" value="1"/>
</dbReference>
<feature type="domain" description="Protein kinase" evidence="2">
    <location>
        <begin position="57"/>
        <end position="448"/>
    </location>
</feature>
<dbReference type="Gene3D" id="1.10.510.10">
    <property type="entry name" value="Transferase(Phosphotransferase) domain 1"/>
    <property type="match status" value="1"/>
</dbReference>
<dbReference type="EMBL" id="JABBWE010000005">
    <property type="protein sequence ID" value="KAG1802730.1"/>
    <property type="molecule type" value="Genomic_DNA"/>
</dbReference>
<feature type="compositionally biased region" description="Pro residues" evidence="1">
    <location>
        <begin position="446"/>
        <end position="456"/>
    </location>
</feature>
<dbReference type="RefSeq" id="XP_041165627.1">
    <property type="nucleotide sequence ID" value="XM_041305751.1"/>
</dbReference>
<reference evidence="3" key="1">
    <citation type="journal article" date="2020" name="New Phytol.">
        <title>Comparative genomics reveals dynamic genome evolution in host specialist ectomycorrhizal fungi.</title>
        <authorList>
            <person name="Lofgren L.A."/>
            <person name="Nguyen N.H."/>
            <person name="Vilgalys R."/>
            <person name="Ruytinx J."/>
            <person name="Liao H.L."/>
            <person name="Branco S."/>
            <person name="Kuo A."/>
            <person name="LaButti K."/>
            <person name="Lipzen A."/>
            <person name="Andreopoulos W."/>
            <person name="Pangilinan J."/>
            <person name="Riley R."/>
            <person name="Hundley H."/>
            <person name="Na H."/>
            <person name="Barry K."/>
            <person name="Grigoriev I.V."/>
            <person name="Stajich J.E."/>
            <person name="Kennedy P.G."/>
        </authorList>
    </citation>
    <scope>NUCLEOTIDE SEQUENCE</scope>
    <source>
        <strain evidence="3">S12</strain>
    </source>
</reference>
<evidence type="ECO:0000259" key="2">
    <source>
        <dbReference type="PROSITE" id="PS50011"/>
    </source>
</evidence>
<dbReference type="PANTHER" id="PTHR38248:SF2">
    <property type="entry name" value="FUNK1 11"/>
    <property type="match status" value="1"/>
</dbReference>
<dbReference type="GO" id="GO:0004672">
    <property type="term" value="F:protein kinase activity"/>
    <property type="evidence" value="ECO:0007669"/>
    <property type="project" value="InterPro"/>
</dbReference>
<dbReference type="Pfam" id="PF17667">
    <property type="entry name" value="Pkinase_fungal"/>
    <property type="match status" value="1"/>
</dbReference>
<dbReference type="GO" id="GO:0005524">
    <property type="term" value="F:ATP binding"/>
    <property type="evidence" value="ECO:0007669"/>
    <property type="project" value="InterPro"/>
</dbReference>
<accession>A0A9P7J4U5</accession>
<proteinExistence type="predicted"/>
<evidence type="ECO:0000313" key="4">
    <source>
        <dbReference type="Proteomes" id="UP000719766"/>
    </source>
</evidence>
<protein>
    <submittedName>
        <fullName evidence="3">Kinase-like domain-containing protein</fullName>
    </submittedName>
</protein>
<dbReference type="AlphaFoldDB" id="A0A9P7J4U5"/>
<feature type="region of interest" description="Disordered" evidence="1">
    <location>
        <begin position="435"/>
        <end position="469"/>
    </location>
</feature>
<feature type="compositionally biased region" description="Basic residues" evidence="1">
    <location>
        <begin position="457"/>
        <end position="469"/>
    </location>
</feature>
<dbReference type="SUPFAM" id="SSF56112">
    <property type="entry name" value="Protein kinase-like (PK-like)"/>
    <property type="match status" value="1"/>
</dbReference>
<keyword evidence="3" id="KW-0808">Transferase</keyword>
<gene>
    <name evidence="3" type="ORF">HD556DRAFT_1437794</name>
</gene>
<dbReference type="InterPro" id="IPR040976">
    <property type="entry name" value="Pkinase_fungal"/>
</dbReference>
<name>A0A9P7J4U5_9AGAM</name>
<dbReference type="InterPro" id="IPR000719">
    <property type="entry name" value="Prot_kinase_dom"/>
</dbReference>
<dbReference type="OrthoDB" id="5569250at2759"/>
<evidence type="ECO:0000313" key="3">
    <source>
        <dbReference type="EMBL" id="KAG1802730.1"/>
    </source>
</evidence>
<keyword evidence="4" id="KW-1185">Reference proteome</keyword>
<dbReference type="GeneID" id="64599515"/>
<organism evidence="3 4">
    <name type="scientific">Suillus plorans</name>
    <dbReference type="NCBI Taxonomy" id="116603"/>
    <lineage>
        <taxon>Eukaryota</taxon>
        <taxon>Fungi</taxon>
        <taxon>Dikarya</taxon>
        <taxon>Basidiomycota</taxon>
        <taxon>Agaricomycotina</taxon>
        <taxon>Agaricomycetes</taxon>
        <taxon>Agaricomycetidae</taxon>
        <taxon>Boletales</taxon>
        <taxon>Suillineae</taxon>
        <taxon>Suillaceae</taxon>
        <taxon>Suillus</taxon>
    </lineage>
</organism>
<dbReference type="InterPro" id="IPR011009">
    <property type="entry name" value="Kinase-like_dom_sf"/>
</dbReference>
<evidence type="ECO:0000256" key="1">
    <source>
        <dbReference type="SAM" id="MobiDB-lite"/>
    </source>
</evidence>
<dbReference type="Proteomes" id="UP000719766">
    <property type="component" value="Unassembled WGS sequence"/>
</dbReference>